<dbReference type="InterPro" id="IPR001806">
    <property type="entry name" value="Small_GTPase"/>
</dbReference>
<dbReference type="PROSITE" id="PS51421">
    <property type="entry name" value="RAS"/>
    <property type="match status" value="1"/>
</dbReference>
<dbReference type="GeneID" id="129329726"/>
<keyword evidence="2" id="KW-0342">GTP-binding</keyword>
<proteinExistence type="predicted"/>
<dbReference type="InterPro" id="IPR005225">
    <property type="entry name" value="Small_GTP-bd"/>
</dbReference>
<feature type="compositionally biased region" description="Basic residues" evidence="5">
    <location>
        <begin position="12"/>
        <end position="21"/>
    </location>
</feature>
<dbReference type="SMART" id="SM00175">
    <property type="entry name" value="RAB"/>
    <property type="match status" value="1"/>
</dbReference>
<name>A0AA97JB96_EUBMA</name>
<feature type="region of interest" description="Disordered" evidence="5">
    <location>
        <begin position="229"/>
        <end position="250"/>
    </location>
</feature>
<evidence type="ECO:0000256" key="1">
    <source>
        <dbReference type="ARBA" id="ARBA00022741"/>
    </source>
</evidence>
<dbReference type="Proteomes" id="UP001190640">
    <property type="component" value="Chromosome 5"/>
</dbReference>
<dbReference type="RefSeq" id="XP_054835270.1">
    <property type="nucleotide sequence ID" value="XM_054979295.1"/>
</dbReference>
<dbReference type="PANTHER" id="PTHR47977">
    <property type="entry name" value="RAS-RELATED PROTEIN RAB"/>
    <property type="match status" value="1"/>
</dbReference>
<sequence>MAGHVLSSQTVTRRHRKKKGTLLKAPANLSQEEVETEQQKCFEAFIDQLGADSIFEDQSEIWTIWMQLQQDESHLLGNLKELLAKMTHLIKEAKHAKKKLQLMLNMRVADHNKEVQQLYEEMEQQIEREKKKLQRETEIRSQIYSVEMQKVLDVREREILHFLGVQKQLETEFFSLQEKQYKASTKNQQLKQANIALKNQLQKAFHQLQETQRHLDVMKKKVSQMLKEGGRDGLLEEVSSKTPPTPQDENEMVTSELKMNFEYRLNEDTQDSSVQQAPEDDASTTKAESEPRTRVISIEWDPLAEFTEEQQHFLQEPLGQSSLLRELNDAIAGLSKVPESHQQQMHDLGLQGQESSNQISQGESNKYYIIQEKIAQYEALFRNDGPGKRTFETDQGALQQESLLKGQSYVQDNILEMKKTNNFEPQMDFKALVSMQRGISPPEVRSHCHSKLTSQVSNPPNSPVLKDILSLGQVTQPKLHKKVLKMRERIQTQWPSIDYEQRLVKKNSMERKTGKEILSIKGMLPVCFPPRTVQPKLHVEHGAETSLVHNSQMENVSKSEMQIQTPEEREELLAEERREGLADMFECEKNQEAGTEMVKETNVKIDDQDCQVNAGTKETPKGTNKDVCSCPEHLYNVLFVGDSNVGKTSFLCRLHDDSFTANLTATIGMDYRITNLFVDNKCFALRLWDTAGQERYHSVTKQFFRKADGVVLMYDITSEHSFADVQYWLSCIQEGAGNGVVILLLGNKTDHTAYRRVSVEDGSCLAKEYGLSFYECSAASGHNVLESMVKFVRLLKAHEDKLKQEILELPAIPTKKRGCC</sequence>
<feature type="coiled-coil region" evidence="4">
    <location>
        <begin position="187"/>
        <end position="228"/>
    </location>
</feature>
<dbReference type="GO" id="GO:0003924">
    <property type="term" value="F:GTPase activity"/>
    <property type="evidence" value="ECO:0007669"/>
    <property type="project" value="InterPro"/>
</dbReference>
<organism evidence="6 7">
    <name type="scientific">Eublepharis macularius</name>
    <name type="common">Leopard gecko</name>
    <name type="synonym">Cyrtodactylus macularius</name>
    <dbReference type="NCBI Taxonomy" id="481883"/>
    <lineage>
        <taxon>Eukaryota</taxon>
        <taxon>Metazoa</taxon>
        <taxon>Chordata</taxon>
        <taxon>Craniata</taxon>
        <taxon>Vertebrata</taxon>
        <taxon>Euteleostomi</taxon>
        <taxon>Lepidosauria</taxon>
        <taxon>Squamata</taxon>
        <taxon>Bifurcata</taxon>
        <taxon>Gekkota</taxon>
        <taxon>Eublepharidae</taxon>
        <taxon>Eublepharinae</taxon>
        <taxon>Eublepharis</taxon>
    </lineage>
</organism>
<keyword evidence="4" id="KW-0175">Coiled coil</keyword>
<dbReference type="Gene3D" id="3.40.50.300">
    <property type="entry name" value="P-loop containing nucleotide triphosphate hydrolases"/>
    <property type="match status" value="1"/>
</dbReference>
<dbReference type="SMART" id="SM00176">
    <property type="entry name" value="RAN"/>
    <property type="match status" value="1"/>
</dbReference>
<evidence type="ECO:0000256" key="3">
    <source>
        <dbReference type="ARBA" id="ARBA00023288"/>
    </source>
</evidence>
<dbReference type="SUPFAM" id="SSF52540">
    <property type="entry name" value="P-loop containing nucleoside triphosphate hydrolases"/>
    <property type="match status" value="1"/>
</dbReference>
<dbReference type="KEGG" id="emc:129329726"/>
<feature type="region of interest" description="Disordered" evidence="5">
    <location>
        <begin position="1"/>
        <end position="30"/>
    </location>
</feature>
<keyword evidence="6" id="KW-1185">Reference proteome</keyword>
<accession>A0AA97JB96</accession>
<dbReference type="PROSITE" id="PS51419">
    <property type="entry name" value="RAB"/>
    <property type="match status" value="1"/>
</dbReference>
<dbReference type="CTD" id="401258"/>
<dbReference type="FunFam" id="3.40.50.300:FF:001129">
    <property type="entry name" value="ras-related protein Rab-44 isoform X2"/>
    <property type="match status" value="1"/>
</dbReference>
<feature type="region of interest" description="Disordered" evidence="5">
    <location>
        <begin position="268"/>
        <end position="294"/>
    </location>
</feature>
<dbReference type="Pfam" id="PF00071">
    <property type="entry name" value="Ras"/>
    <property type="match status" value="1"/>
</dbReference>
<dbReference type="GO" id="GO:0005525">
    <property type="term" value="F:GTP binding"/>
    <property type="evidence" value="ECO:0007669"/>
    <property type="project" value="UniProtKB-KW"/>
</dbReference>
<dbReference type="SMART" id="SM00174">
    <property type="entry name" value="RHO"/>
    <property type="match status" value="1"/>
</dbReference>
<dbReference type="PRINTS" id="PR00449">
    <property type="entry name" value="RASTRNSFRMNG"/>
</dbReference>
<evidence type="ECO:0000313" key="7">
    <source>
        <dbReference type="RefSeq" id="XP_054835270.1"/>
    </source>
</evidence>
<dbReference type="InterPro" id="IPR050227">
    <property type="entry name" value="Rab"/>
</dbReference>
<protein>
    <submittedName>
        <fullName evidence="7">Ras-related protein Rab-44</fullName>
    </submittedName>
</protein>
<keyword evidence="3" id="KW-0449">Lipoprotein</keyword>
<evidence type="ECO:0000256" key="5">
    <source>
        <dbReference type="SAM" id="MobiDB-lite"/>
    </source>
</evidence>
<keyword evidence="1" id="KW-0547">Nucleotide-binding</keyword>
<gene>
    <name evidence="7" type="primary">RAB44</name>
</gene>
<feature type="coiled-coil region" evidence="4">
    <location>
        <begin position="79"/>
        <end position="139"/>
    </location>
</feature>
<dbReference type="InterPro" id="IPR027417">
    <property type="entry name" value="P-loop_NTPase"/>
</dbReference>
<dbReference type="NCBIfam" id="TIGR00231">
    <property type="entry name" value="small_GTP"/>
    <property type="match status" value="1"/>
</dbReference>
<dbReference type="CDD" id="cd00154">
    <property type="entry name" value="Rab"/>
    <property type="match status" value="1"/>
</dbReference>
<feature type="compositionally biased region" description="Polar residues" evidence="5">
    <location>
        <begin position="1"/>
        <end position="11"/>
    </location>
</feature>
<evidence type="ECO:0000313" key="6">
    <source>
        <dbReference type="Proteomes" id="UP001190640"/>
    </source>
</evidence>
<evidence type="ECO:0000256" key="2">
    <source>
        <dbReference type="ARBA" id="ARBA00023134"/>
    </source>
</evidence>
<reference evidence="7" key="1">
    <citation type="submission" date="2025-08" db="UniProtKB">
        <authorList>
            <consortium name="RefSeq"/>
        </authorList>
    </citation>
    <scope>IDENTIFICATION</scope>
    <source>
        <tissue evidence="7">Blood</tissue>
    </source>
</reference>
<evidence type="ECO:0000256" key="4">
    <source>
        <dbReference type="SAM" id="Coils"/>
    </source>
</evidence>
<dbReference type="SMART" id="SM00173">
    <property type="entry name" value="RAS"/>
    <property type="match status" value="1"/>
</dbReference>
<dbReference type="AlphaFoldDB" id="A0AA97JB96"/>